<evidence type="ECO:0000313" key="1">
    <source>
        <dbReference type="EMBL" id="KKM06955.1"/>
    </source>
</evidence>
<reference evidence="1" key="1">
    <citation type="journal article" date="2015" name="Nature">
        <title>Complex archaea that bridge the gap between prokaryotes and eukaryotes.</title>
        <authorList>
            <person name="Spang A."/>
            <person name="Saw J.H."/>
            <person name="Jorgensen S.L."/>
            <person name="Zaremba-Niedzwiedzka K."/>
            <person name="Martijn J."/>
            <person name="Lind A.E."/>
            <person name="van Eijk R."/>
            <person name="Schleper C."/>
            <person name="Guy L."/>
            <person name="Ettema T.J."/>
        </authorList>
    </citation>
    <scope>NUCLEOTIDE SEQUENCE</scope>
</reference>
<dbReference type="Gene3D" id="3.90.1640.10">
    <property type="entry name" value="inorganic pyrophosphatase (n-terminal core)"/>
    <property type="match status" value="1"/>
</dbReference>
<protein>
    <recommendedName>
        <fullName evidence="2">DHHA1 domain-containing protein</fullName>
    </recommendedName>
</protein>
<dbReference type="EMBL" id="LAZR01015879">
    <property type="protein sequence ID" value="KKM06955.1"/>
    <property type="molecule type" value="Genomic_DNA"/>
</dbReference>
<sequence>IDHHPLDRDDPPKLKDVRICGSTCAIVWDYLRSFEVSLENYPDVATSLVIGIKTDTLDFTRSTTVELDMEAFRSLLPFVDKVALARVTQFPLPKIIFETEAKAFRNKEIRNTTLISFIGEITAHNRDIIPTIADRFARMDGISTSIIMGIIDNAMVVCIRSDDSRVDVPDLCTNVFGKTNGGGKEGVGAAKMPLGIAYELIQNKEAKELMIKEIVVGLKTKIFEALGEHEEVE</sequence>
<dbReference type="InterPro" id="IPR038763">
    <property type="entry name" value="DHH_sf"/>
</dbReference>
<dbReference type="InterPro" id="IPR051319">
    <property type="entry name" value="Oligoribo/pAp-PDE_c-di-AMP_PDE"/>
</dbReference>
<feature type="non-terminal residue" evidence="1">
    <location>
        <position position="1"/>
    </location>
</feature>
<name>A0A0F9H7E0_9ZZZZ</name>
<proteinExistence type="predicted"/>
<dbReference type="AlphaFoldDB" id="A0A0F9H7E0"/>
<dbReference type="PANTHER" id="PTHR47618">
    <property type="entry name" value="BIFUNCTIONAL OLIGORIBONUCLEASE AND PAP PHOSPHATASE NRNA"/>
    <property type="match status" value="1"/>
</dbReference>
<organism evidence="1">
    <name type="scientific">marine sediment metagenome</name>
    <dbReference type="NCBI Taxonomy" id="412755"/>
    <lineage>
        <taxon>unclassified sequences</taxon>
        <taxon>metagenomes</taxon>
        <taxon>ecological metagenomes</taxon>
    </lineage>
</organism>
<evidence type="ECO:0008006" key="2">
    <source>
        <dbReference type="Google" id="ProtNLM"/>
    </source>
</evidence>
<gene>
    <name evidence="1" type="ORF">LCGC14_1738810</name>
</gene>
<accession>A0A0F9H7E0</accession>
<dbReference type="SUPFAM" id="SSF64182">
    <property type="entry name" value="DHH phosphoesterases"/>
    <property type="match status" value="1"/>
</dbReference>
<comment type="caution">
    <text evidence="1">The sequence shown here is derived from an EMBL/GenBank/DDBJ whole genome shotgun (WGS) entry which is preliminary data.</text>
</comment>
<dbReference type="PANTHER" id="PTHR47618:SF1">
    <property type="entry name" value="BIFUNCTIONAL OLIGORIBONUCLEASE AND PAP PHOSPHATASE NRNA"/>
    <property type="match status" value="1"/>
</dbReference>